<proteinExistence type="predicted"/>
<accession>A0A2T7D9Z4</accession>
<reference evidence="1 2" key="1">
    <citation type="submission" date="2018-04" db="EMBL/GenBank/DDBJ databases">
        <title>WGS assembly of Panicum hallii var. hallii HAL2.</title>
        <authorList>
            <person name="Lovell J."/>
            <person name="Jenkins J."/>
            <person name="Lowry D."/>
            <person name="Mamidi S."/>
            <person name="Sreedasyam A."/>
            <person name="Weng X."/>
            <person name="Barry K."/>
            <person name="Bonette J."/>
            <person name="Campitelli B."/>
            <person name="Daum C."/>
            <person name="Gordon S."/>
            <person name="Gould B."/>
            <person name="Lipzen A."/>
            <person name="MacQueen A."/>
            <person name="Palacio-Mejia J."/>
            <person name="Plott C."/>
            <person name="Shakirov E."/>
            <person name="Shu S."/>
            <person name="Yoshinaga Y."/>
            <person name="Zane M."/>
            <person name="Rokhsar D."/>
            <person name="Grimwood J."/>
            <person name="Schmutz J."/>
            <person name="Juenger T."/>
        </authorList>
    </citation>
    <scope>NUCLEOTIDE SEQUENCE [LARGE SCALE GENOMIC DNA]</scope>
    <source>
        <strain evidence="2">cv. HAL2</strain>
    </source>
</reference>
<dbReference type="AlphaFoldDB" id="A0A2T7D9Z4"/>
<dbReference type="Gramene" id="PUZ52394">
    <property type="protein sequence ID" value="PUZ52394"/>
    <property type="gene ID" value="GQ55_6G266200"/>
</dbReference>
<evidence type="ECO:0000313" key="1">
    <source>
        <dbReference type="EMBL" id="PUZ52394.1"/>
    </source>
</evidence>
<sequence length="59" mass="7127">MLCFWTETTSYPTYEQIGAEHQYCHYHQWKYCHTQKITLLLYILHLINPTSCQTNVSNM</sequence>
<name>A0A2T7D9Z4_9POAL</name>
<dbReference type="Proteomes" id="UP000244336">
    <property type="component" value="Chromosome 6"/>
</dbReference>
<protein>
    <submittedName>
        <fullName evidence="1">Uncharacterized protein</fullName>
    </submittedName>
</protein>
<dbReference type="EMBL" id="CM009754">
    <property type="protein sequence ID" value="PUZ52394.1"/>
    <property type="molecule type" value="Genomic_DNA"/>
</dbReference>
<gene>
    <name evidence="1" type="ORF">GQ55_6G266200</name>
</gene>
<evidence type="ECO:0000313" key="2">
    <source>
        <dbReference type="Proteomes" id="UP000244336"/>
    </source>
</evidence>
<keyword evidence="2" id="KW-1185">Reference proteome</keyword>
<organism evidence="1 2">
    <name type="scientific">Panicum hallii var. hallii</name>
    <dbReference type="NCBI Taxonomy" id="1504633"/>
    <lineage>
        <taxon>Eukaryota</taxon>
        <taxon>Viridiplantae</taxon>
        <taxon>Streptophyta</taxon>
        <taxon>Embryophyta</taxon>
        <taxon>Tracheophyta</taxon>
        <taxon>Spermatophyta</taxon>
        <taxon>Magnoliopsida</taxon>
        <taxon>Liliopsida</taxon>
        <taxon>Poales</taxon>
        <taxon>Poaceae</taxon>
        <taxon>PACMAD clade</taxon>
        <taxon>Panicoideae</taxon>
        <taxon>Panicodae</taxon>
        <taxon>Paniceae</taxon>
        <taxon>Panicinae</taxon>
        <taxon>Panicum</taxon>
        <taxon>Panicum sect. Panicum</taxon>
    </lineage>
</organism>